<proteinExistence type="predicted"/>
<dbReference type="AlphaFoldDB" id="A0AAN4W1Z7"/>
<feature type="domain" description="Phospholipase/carboxylesterase/thioesterase" evidence="2">
    <location>
        <begin position="53"/>
        <end position="248"/>
    </location>
</feature>
<evidence type="ECO:0000256" key="1">
    <source>
        <dbReference type="ARBA" id="ARBA00022729"/>
    </source>
</evidence>
<dbReference type="RefSeq" id="WP_338238343.1">
    <property type="nucleotide sequence ID" value="NZ_BQKE01000002.1"/>
</dbReference>
<evidence type="ECO:0000313" key="3">
    <source>
        <dbReference type="EMBL" id="GJM63138.1"/>
    </source>
</evidence>
<dbReference type="Proteomes" id="UP001310022">
    <property type="component" value="Unassembled WGS sequence"/>
</dbReference>
<dbReference type="InterPro" id="IPR003140">
    <property type="entry name" value="PLipase/COase/thioEstase"/>
</dbReference>
<comment type="caution">
    <text evidence="3">The sequence shown here is derived from an EMBL/GenBank/DDBJ whole genome shotgun (WGS) entry which is preliminary data.</text>
</comment>
<protein>
    <submittedName>
        <fullName evidence="3">Phospholipase</fullName>
    </submittedName>
</protein>
<reference evidence="3 4" key="1">
    <citation type="submission" date="2021-12" db="EMBL/GenBank/DDBJ databases">
        <title>Genome sequencing of bacteria with rrn-lacking chromosome and rrn-plasmid.</title>
        <authorList>
            <person name="Anda M."/>
            <person name="Iwasaki W."/>
        </authorList>
    </citation>
    <scope>NUCLEOTIDE SEQUENCE [LARGE SCALE GENOMIC DNA]</scope>
    <source>
        <strain evidence="3 4">NBRC 15940</strain>
    </source>
</reference>
<accession>A0AAN4W1Z7</accession>
<evidence type="ECO:0000313" key="4">
    <source>
        <dbReference type="Proteomes" id="UP001310022"/>
    </source>
</evidence>
<dbReference type="InterPro" id="IPR029058">
    <property type="entry name" value="AB_hydrolase_fold"/>
</dbReference>
<name>A0AAN4W1Z7_9BACT</name>
<dbReference type="Gene3D" id="3.40.50.1820">
    <property type="entry name" value="alpha/beta hydrolase"/>
    <property type="match status" value="1"/>
</dbReference>
<dbReference type="PANTHER" id="PTHR43037:SF1">
    <property type="entry name" value="BLL1128 PROTEIN"/>
    <property type="match status" value="1"/>
</dbReference>
<gene>
    <name evidence="3" type="ORF">PEDI_36900</name>
</gene>
<evidence type="ECO:0000259" key="2">
    <source>
        <dbReference type="Pfam" id="PF02230"/>
    </source>
</evidence>
<dbReference type="Pfam" id="PF02230">
    <property type="entry name" value="Abhydrolase_2"/>
    <property type="match status" value="1"/>
</dbReference>
<dbReference type="InterPro" id="IPR050955">
    <property type="entry name" value="Plant_Biomass_Hydrol_Est"/>
</dbReference>
<organism evidence="3 4">
    <name type="scientific">Persicobacter diffluens</name>
    <dbReference type="NCBI Taxonomy" id="981"/>
    <lineage>
        <taxon>Bacteria</taxon>
        <taxon>Pseudomonadati</taxon>
        <taxon>Bacteroidota</taxon>
        <taxon>Cytophagia</taxon>
        <taxon>Cytophagales</taxon>
        <taxon>Persicobacteraceae</taxon>
        <taxon>Persicobacter</taxon>
    </lineage>
</organism>
<dbReference type="EMBL" id="BQKE01000002">
    <property type="protein sequence ID" value="GJM63138.1"/>
    <property type="molecule type" value="Genomic_DNA"/>
</dbReference>
<dbReference type="SUPFAM" id="SSF53474">
    <property type="entry name" value="alpha/beta-Hydrolases"/>
    <property type="match status" value="1"/>
</dbReference>
<dbReference type="PANTHER" id="PTHR43037">
    <property type="entry name" value="UNNAMED PRODUCT-RELATED"/>
    <property type="match status" value="1"/>
</dbReference>
<dbReference type="GO" id="GO:0016787">
    <property type="term" value="F:hydrolase activity"/>
    <property type="evidence" value="ECO:0007669"/>
    <property type="project" value="InterPro"/>
</dbReference>
<keyword evidence="4" id="KW-1185">Reference proteome</keyword>
<keyword evidence="1" id="KW-0732">Signal</keyword>
<sequence>MGELMRSAILCFAFWLGAQWAWAQKGAFEKQVYYAQGDSLLYQILLPNDFQEGKKYPLILFLHGAGERGDDNEKQLKLGGSLFESDSVQQDYPAIIVFPQCPEGTMWTARQKQKDRKGDWRFNFPVPEHPPKPSEMVNALVDSLRSGTQVDPSRVYIMGISMGGIGTLEFLHRWPEKYAAAAVICGGHNPQLTGNYHQVPIWFFHGGKDDVVPPAFSKAVFKRIKRKNKASRYTLYPEANHNSWDDALAEPQLLNWLFQFKHL</sequence>